<dbReference type="EMBL" id="BAAFGK010000002">
    <property type="protein sequence ID" value="GAB0056408.1"/>
    <property type="molecule type" value="Genomic_DNA"/>
</dbReference>
<feature type="domain" description="Hemerythrin-like" evidence="5">
    <location>
        <begin position="13"/>
        <end position="130"/>
    </location>
</feature>
<comment type="similarity">
    <text evidence="1">Belongs to the hemerythrin family.</text>
</comment>
<dbReference type="CDD" id="cd12107">
    <property type="entry name" value="Hemerythrin"/>
    <property type="match status" value="1"/>
</dbReference>
<dbReference type="RefSeq" id="WP_420904117.1">
    <property type="nucleotide sequence ID" value="NZ_BAAFGK010000002.1"/>
</dbReference>
<sequence length="148" mass="17493">MWKPEYSVGVGPIDDQHQRLFQLFGLLMDSVHNGDTESTLDRIFVQLRGYVTSHFRFEERLMRKAGYVDLDEHEELHDKIRENLCEFRSRFNKAQDDETRNAVVDAVVVFLNQWLVGHILGEDKRYMPYLNTPEIQKIAATYYHDEKG</sequence>
<dbReference type="Pfam" id="PF01814">
    <property type="entry name" value="Hemerythrin"/>
    <property type="match status" value="1"/>
</dbReference>
<dbReference type="InterPro" id="IPR050669">
    <property type="entry name" value="Hemerythrin"/>
</dbReference>
<dbReference type="InterPro" id="IPR016131">
    <property type="entry name" value="Haemerythrin_Fe_BS"/>
</dbReference>
<gene>
    <name evidence="6" type="ORF">SIID45300_00714</name>
</gene>
<name>A0ABQ0C696_9PROT</name>
<keyword evidence="3" id="KW-0479">Metal-binding</keyword>
<evidence type="ECO:0000256" key="4">
    <source>
        <dbReference type="ARBA" id="ARBA00023004"/>
    </source>
</evidence>
<keyword evidence="2" id="KW-0561">Oxygen transport</keyword>
<evidence type="ECO:0000256" key="3">
    <source>
        <dbReference type="ARBA" id="ARBA00022723"/>
    </source>
</evidence>
<dbReference type="InterPro" id="IPR035938">
    <property type="entry name" value="Hemerythrin-like_sf"/>
</dbReference>
<protein>
    <submittedName>
        <fullName evidence="6">Bacteriohemerythrin</fullName>
    </submittedName>
</protein>
<organism evidence="6 7">
    <name type="scientific">Candidatus Magnetaquiglobus chichijimensis</name>
    <dbReference type="NCBI Taxonomy" id="3141448"/>
    <lineage>
        <taxon>Bacteria</taxon>
        <taxon>Pseudomonadati</taxon>
        <taxon>Pseudomonadota</taxon>
        <taxon>Magnetococcia</taxon>
        <taxon>Magnetococcales</taxon>
        <taxon>Candidatus Magnetaquicoccaceae</taxon>
        <taxon>Candidatus Magnetaquiglobus</taxon>
    </lineage>
</organism>
<comment type="caution">
    <text evidence="6">The sequence shown here is derived from an EMBL/GenBank/DDBJ whole genome shotgun (WGS) entry which is preliminary data.</text>
</comment>
<dbReference type="InterPro" id="IPR012312">
    <property type="entry name" value="Hemerythrin-like"/>
</dbReference>
<reference evidence="6 7" key="1">
    <citation type="submission" date="2024-05" db="EMBL/GenBank/DDBJ databases">
        <authorList>
            <consortium name="Candidatus Magnetaquicoccaceae bacterium FCR-1 genome sequencing consortium"/>
            <person name="Shimoshige H."/>
            <person name="Shimamura S."/>
            <person name="Taoka A."/>
            <person name="Kobayashi H."/>
            <person name="Maekawa T."/>
        </authorList>
    </citation>
    <scope>NUCLEOTIDE SEQUENCE [LARGE SCALE GENOMIC DNA]</scope>
    <source>
        <strain evidence="6 7">FCR-1</strain>
    </source>
</reference>
<evidence type="ECO:0000256" key="2">
    <source>
        <dbReference type="ARBA" id="ARBA00022621"/>
    </source>
</evidence>
<dbReference type="Gene3D" id="1.20.120.50">
    <property type="entry name" value="Hemerythrin-like"/>
    <property type="match status" value="1"/>
</dbReference>
<evidence type="ECO:0000256" key="1">
    <source>
        <dbReference type="ARBA" id="ARBA00010587"/>
    </source>
</evidence>
<dbReference type="PANTHER" id="PTHR37164">
    <property type="entry name" value="BACTERIOHEMERYTHRIN"/>
    <property type="match status" value="1"/>
</dbReference>
<accession>A0ABQ0C696</accession>
<evidence type="ECO:0000313" key="7">
    <source>
        <dbReference type="Proteomes" id="UP001628193"/>
    </source>
</evidence>
<evidence type="ECO:0000259" key="5">
    <source>
        <dbReference type="Pfam" id="PF01814"/>
    </source>
</evidence>
<dbReference type="SUPFAM" id="SSF47188">
    <property type="entry name" value="Hemerythrin-like"/>
    <property type="match status" value="1"/>
</dbReference>
<reference evidence="6 7" key="2">
    <citation type="submission" date="2024-09" db="EMBL/GenBank/DDBJ databases">
        <title>Draft genome sequence of Candidatus Magnetaquicoccaceae bacterium FCR-1.</title>
        <authorList>
            <person name="Shimoshige H."/>
            <person name="Shimamura S."/>
            <person name="Taoka A."/>
            <person name="Kobayashi H."/>
            <person name="Maekawa T."/>
        </authorList>
    </citation>
    <scope>NUCLEOTIDE SEQUENCE [LARGE SCALE GENOMIC DNA]</scope>
    <source>
        <strain evidence="6 7">FCR-1</strain>
    </source>
</reference>
<keyword evidence="2" id="KW-0813">Transport</keyword>
<proteinExistence type="inferred from homology"/>
<dbReference type="NCBIfam" id="TIGR02481">
    <property type="entry name" value="hemeryth_dom"/>
    <property type="match status" value="1"/>
</dbReference>
<evidence type="ECO:0000313" key="6">
    <source>
        <dbReference type="EMBL" id="GAB0056408.1"/>
    </source>
</evidence>
<dbReference type="NCBIfam" id="NF033749">
    <property type="entry name" value="bact_hemeryth"/>
    <property type="match status" value="1"/>
</dbReference>
<dbReference type="PROSITE" id="PS00550">
    <property type="entry name" value="HEMERYTHRINS"/>
    <property type="match status" value="1"/>
</dbReference>
<dbReference type="Proteomes" id="UP001628193">
    <property type="component" value="Unassembled WGS sequence"/>
</dbReference>
<keyword evidence="4" id="KW-0408">Iron</keyword>
<keyword evidence="7" id="KW-1185">Reference proteome</keyword>
<dbReference type="InterPro" id="IPR012827">
    <property type="entry name" value="Hemerythrin_metal-bd"/>
</dbReference>
<dbReference type="PANTHER" id="PTHR37164:SF1">
    <property type="entry name" value="BACTERIOHEMERYTHRIN"/>
    <property type="match status" value="1"/>
</dbReference>